<dbReference type="InParanoid" id="G5C9I6"/>
<dbReference type="AlphaFoldDB" id="G5C9I6"/>
<dbReference type="EMBL" id="JH174053">
    <property type="protein sequence ID" value="EHB18197.1"/>
    <property type="molecule type" value="Genomic_DNA"/>
</dbReference>
<sequence length="74" mass="8152">MEEANEVDSKLHLGFPDMAWHTMGEWLSSQSSDHAGISSTNMLAVPVRTSVVGARLMSAEDECRFLNSEGEQCH</sequence>
<evidence type="ECO:0000313" key="2">
    <source>
        <dbReference type="Proteomes" id="UP000006813"/>
    </source>
</evidence>
<evidence type="ECO:0000313" key="1">
    <source>
        <dbReference type="EMBL" id="EHB18197.1"/>
    </source>
</evidence>
<organism evidence="1 2">
    <name type="scientific">Heterocephalus glaber</name>
    <name type="common">Naked mole rat</name>
    <dbReference type="NCBI Taxonomy" id="10181"/>
    <lineage>
        <taxon>Eukaryota</taxon>
        <taxon>Metazoa</taxon>
        <taxon>Chordata</taxon>
        <taxon>Craniata</taxon>
        <taxon>Vertebrata</taxon>
        <taxon>Euteleostomi</taxon>
        <taxon>Mammalia</taxon>
        <taxon>Eutheria</taxon>
        <taxon>Euarchontoglires</taxon>
        <taxon>Glires</taxon>
        <taxon>Rodentia</taxon>
        <taxon>Hystricomorpha</taxon>
        <taxon>Bathyergidae</taxon>
        <taxon>Heterocephalus</taxon>
    </lineage>
</organism>
<name>G5C9I6_HETGA</name>
<protein>
    <submittedName>
        <fullName evidence="1">Uncharacterized protein</fullName>
    </submittedName>
</protein>
<accession>G5C9I6</accession>
<proteinExistence type="predicted"/>
<gene>
    <name evidence="1" type="ORF">GW7_11730</name>
</gene>
<dbReference type="Proteomes" id="UP000006813">
    <property type="component" value="Unassembled WGS sequence"/>
</dbReference>
<reference evidence="1 2" key="1">
    <citation type="journal article" date="2011" name="Nature">
        <title>Genome sequencing reveals insights into physiology and longevity of the naked mole rat.</title>
        <authorList>
            <person name="Kim E.B."/>
            <person name="Fang X."/>
            <person name="Fushan A.A."/>
            <person name="Huang Z."/>
            <person name="Lobanov A.V."/>
            <person name="Han L."/>
            <person name="Marino S.M."/>
            <person name="Sun X."/>
            <person name="Turanov A.A."/>
            <person name="Yang P."/>
            <person name="Yim S.H."/>
            <person name="Zhao X."/>
            <person name="Kasaikina M.V."/>
            <person name="Stoletzki N."/>
            <person name="Peng C."/>
            <person name="Polak P."/>
            <person name="Xiong Z."/>
            <person name="Kiezun A."/>
            <person name="Zhu Y."/>
            <person name="Chen Y."/>
            <person name="Kryukov G.V."/>
            <person name="Zhang Q."/>
            <person name="Peshkin L."/>
            <person name="Yang L."/>
            <person name="Bronson R.T."/>
            <person name="Buffenstein R."/>
            <person name="Wang B."/>
            <person name="Han C."/>
            <person name="Li Q."/>
            <person name="Chen L."/>
            <person name="Zhao W."/>
            <person name="Sunyaev S.R."/>
            <person name="Park T.J."/>
            <person name="Zhang G."/>
            <person name="Wang J."/>
            <person name="Gladyshev V.N."/>
        </authorList>
    </citation>
    <scope>NUCLEOTIDE SEQUENCE [LARGE SCALE GENOMIC DNA]</scope>
</reference>